<dbReference type="GO" id="GO:0051301">
    <property type="term" value="P:cell division"/>
    <property type="evidence" value="ECO:0007669"/>
    <property type="project" value="UniProtKB-KW"/>
</dbReference>
<evidence type="ECO:0000256" key="4">
    <source>
        <dbReference type="ARBA" id="ARBA00022840"/>
    </source>
</evidence>
<keyword evidence="6" id="KW-0573">Peptidoglycan synthesis</keyword>
<keyword evidence="4" id="KW-0067">ATP-binding</keyword>
<gene>
    <name evidence="12" type="ORF">GRI65_02960</name>
</gene>
<dbReference type="Gene3D" id="3.40.50.720">
    <property type="entry name" value="NAD(P)-binding Rossmann-like Domain"/>
    <property type="match status" value="1"/>
</dbReference>
<dbReference type="InterPro" id="IPR000713">
    <property type="entry name" value="Mur_ligase_N"/>
</dbReference>
<evidence type="ECO:0000313" key="13">
    <source>
        <dbReference type="Proteomes" id="UP000431922"/>
    </source>
</evidence>
<dbReference type="PANTHER" id="PTHR43445:SF3">
    <property type="entry name" value="UDP-N-ACETYLMURAMATE--L-ALANINE LIGASE"/>
    <property type="match status" value="1"/>
</dbReference>
<accession>A0A845AZV2</accession>
<dbReference type="RefSeq" id="WP_160755022.1">
    <property type="nucleotide sequence ID" value="NZ_WTYL01000001.1"/>
</dbReference>
<feature type="domain" description="Mur ligase C-terminal" evidence="10">
    <location>
        <begin position="326"/>
        <end position="459"/>
    </location>
</feature>
<proteinExistence type="predicted"/>
<dbReference type="PANTHER" id="PTHR43445">
    <property type="entry name" value="UDP-N-ACETYLMURAMATE--L-ALANINE LIGASE-RELATED"/>
    <property type="match status" value="1"/>
</dbReference>
<protein>
    <submittedName>
        <fullName evidence="12">UDP-N-acetylmuramate--alanine ligase</fullName>
    </submittedName>
</protein>
<keyword evidence="13" id="KW-1185">Reference proteome</keyword>
<dbReference type="SUPFAM" id="SSF53244">
    <property type="entry name" value="MurD-like peptide ligases, peptide-binding domain"/>
    <property type="match status" value="1"/>
</dbReference>
<dbReference type="InterPro" id="IPR036565">
    <property type="entry name" value="Mur-like_cat_sf"/>
</dbReference>
<keyword evidence="3" id="KW-0547">Nucleotide-binding</keyword>
<keyword evidence="8" id="KW-0961">Cell wall biogenesis/degradation</keyword>
<keyword evidence="1 12" id="KW-0436">Ligase</keyword>
<dbReference type="GO" id="GO:0071555">
    <property type="term" value="P:cell wall organization"/>
    <property type="evidence" value="ECO:0007669"/>
    <property type="project" value="UniProtKB-KW"/>
</dbReference>
<evidence type="ECO:0000256" key="7">
    <source>
        <dbReference type="ARBA" id="ARBA00023306"/>
    </source>
</evidence>
<evidence type="ECO:0000259" key="10">
    <source>
        <dbReference type="Pfam" id="PF02875"/>
    </source>
</evidence>
<evidence type="ECO:0000256" key="3">
    <source>
        <dbReference type="ARBA" id="ARBA00022741"/>
    </source>
</evidence>
<dbReference type="GO" id="GO:0005524">
    <property type="term" value="F:ATP binding"/>
    <property type="evidence" value="ECO:0007669"/>
    <property type="project" value="UniProtKB-KW"/>
</dbReference>
<evidence type="ECO:0000256" key="8">
    <source>
        <dbReference type="ARBA" id="ARBA00023316"/>
    </source>
</evidence>
<reference evidence="12 13" key="1">
    <citation type="submission" date="2019-12" db="EMBL/GenBank/DDBJ databases">
        <title>Genomic-based taxomic classification of the family Erythrobacteraceae.</title>
        <authorList>
            <person name="Xu L."/>
        </authorList>
    </citation>
    <scope>NUCLEOTIDE SEQUENCE [LARGE SCALE GENOMIC DNA]</scope>
    <source>
        <strain evidence="12 13">KCTC 42453</strain>
    </source>
</reference>
<dbReference type="OrthoDB" id="9804126at2"/>
<keyword evidence="7" id="KW-0131">Cell cycle</keyword>
<dbReference type="Pfam" id="PF02875">
    <property type="entry name" value="Mur_ligase_C"/>
    <property type="match status" value="1"/>
</dbReference>
<dbReference type="EMBL" id="WTYL01000001">
    <property type="protein sequence ID" value="MXP43414.1"/>
    <property type="molecule type" value="Genomic_DNA"/>
</dbReference>
<dbReference type="InterPro" id="IPR004101">
    <property type="entry name" value="Mur_ligase_C"/>
</dbReference>
<name>A0A845AZV2_9SPHN</name>
<dbReference type="Gene3D" id="3.40.1190.10">
    <property type="entry name" value="Mur-like, catalytic domain"/>
    <property type="match status" value="1"/>
</dbReference>
<dbReference type="SUPFAM" id="SSF53623">
    <property type="entry name" value="MurD-like peptide ligases, catalytic domain"/>
    <property type="match status" value="1"/>
</dbReference>
<dbReference type="Gene3D" id="3.90.190.20">
    <property type="entry name" value="Mur ligase, C-terminal domain"/>
    <property type="match status" value="1"/>
</dbReference>
<evidence type="ECO:0000256" key="1">
    <source>
        <dbReference type="ARBA" id="ARBA00022598"/>
    </source>
</evidence>
<organism evidence="12 13">
    <name type="scientific">Allopontixanthobacter sediminis</name>
    <dbReference type="NCBI Taxonomy" id="1689985"/>
    <lineage>
        <taxon>Bacteria</taxon>
        <taxon>Pseudomonadati</taxon>
        <taxon>Pseudomonadota</taxon>
        <taxon>Alphaproteobacteria</taxon>
        <taxon>Sphingomonadales</taxon>
        <taxon>Erythrobacteraceae</taxon>
        <taxon>Allopontixanthobacter</taxon>
    </lineage>
</organism>
<feature type="domain" description="Mur ligase N-terminal catalytic" evidence="9">
    <location>
        <begin position="17"/>
        <end position="116"/>
    </location>
</feature>
<evidence type="ECO:0000256" key="2">
    <source>
        <dbReference type="ARBA" id="ARBA00022618"/>
    </source>
</evidence>
<keyword evidence="5" id="KW-0133">Cell shape</keyword>
<evidence type="ECO:0000259" key="11">
    <source>
        <dbReference type="Pfam" id="PF08245"/>
    </source>
</evidence>
<dbReference type="GO" id="GO:0016881">
    <property type="term" value="F:acid-amino acid ligase activity"/>
    <property type="evidence" value="ECO:0007669"/>
    <property type="project" value="InterPro"/>
</dbReference>
<dbReference type="InterPro" id="IPR036615">
    <property type="entry name" value="Mur_ligase_C_dom_sf"/>
</dbReference>
<evidence type="ECO:0000313" key="12">
    <source>
        <dbReference type="EMBL" id="MXP43414.1"/>
    </source>
</evidence>
<evidence type="ECO:0000256" key="5">
    <source>
        <dbReference type="ARBA" id="ARBA00022960"/>
    </source>
</evidence>
<dbReference type="AlphaFoldDB" id="A0A845AZV2"/>
<dbReference type="InterPro" id="IPR013221">
    <property type="entry name" value="Mur_ligase_cen"/>
</dbReference>
<dbReference type="InterPro" id="IPR050061">
    <property type="entry name" value="MurCDEF_pg_biosynth"/>
</dbReference>
<dbReference type="SUPFAM" id="SSF51984">
    <property type="entry name" value="MurCD N-terminal domain"/>
    <property type="match status" value="1"/>
</dbReference>
<dbReference type="GO" id="GO:0008360">
    <property type="term" value="P:regulation of cell shape"/>
    <property type="evidence" value="ECO:0007669"/>
    <property type="project" value="UniProtKB-KW"/>
</dbReference>
<sequence>MTDAPAPTQHANRPWFFCGIGGSGMLPLAQILKGRGAVVAGSDRSFDQGRTPEKFAWLESQGYALFPQDGSGISDPEQILIASAAVEDTVPEMVRAKELGCTRMTRAQLLSGLFNSARTGIAIGGTSGKSTVTGMLGWILHAVGREPTIMNGAVMKNFVSEEAPFASAVVGNGDAFVSEVDESDGSIALYRPAVAVLLNVSLDHKSMDELRSLFGDFLAASRVAVINADNSEALALLPYAKSALTFGVEQELAQIGVVPGSIADSPVRQAALIIDRHDGKTYPLTLALPGRHNLSNAVAAIAGAVAAGVPVGQAVAALAGFAGLARRFDILGTSASGITVIDDFGHNPEKCAATLRTMKQHPGRVIAFFQPHGYGPLRQMGAELAETFARELGPDDVTFMCDPVYFGGTVDRSQGSERVIQLITDAGGTAEHLPTREDCASRIAEIARPGDRIVVMGARDDTLTEFARGILNRIA</sequence>
<dbReference type="Pfam" id="PF08245">
    <property type="entry name" value="Mur_ligase_M"/>
    <property type="match status" value="1"/>
</dbReference>
<feature type="domain" description="Mur ligase central" evidence="11">
    <location>
        <begin position="123"/>
        <end position="302"/>
    </location>
</feature>
<keyword evidence="2" id="KW-0132">Cell division</keyword>
<dbReference type="GO" id="GO:0009252">
    <property type="term" value="P:peptidoglycan biosynthetic process"/>
    <property type="evidence" value="ECO:0007669"/>
    <property type="project" value="UniProtKB-KW"/>
</dbReference>
<comment type="caution">
    <text evidence="12">The sequence shown here is derived from an EMBL/GenBank/DDBJ whole genome shotgun (WGS) entry which is preliminary data.</text>
</comment>
<evidence type="ECO:0000256" key="6">
    <source>
        <dbReference type="ARBA" id="ARBA00022984"/>
    </source>
</evidence>
<evidence type="ECO:0000259" key="9">
    <source>
        <dbReference type="Pfam" id="PF01225"/>
    </source>
</evidence>
<dbReference type="Pfam" id="PF01225">
    <property type="entry name" value="Mur_ligase"/>
    <property type="match status" value="1"/>
</dbReference>
<dbReference type="Proteomes" id="UP000431922">
    <property type="component" value="Unassembled WGS sequence"/>
</dbReference>